<keyword evidence="1" id="KW-0813">Transport</keyword>
<dbReference type="KEGG" id="aeh:Mlg_2176"/>
<evidence type="ECO:0000259" key="5">
    <source>
        <dbReference type="PROSITE" id="PS50893"/>
    </source>
</evidence>
<organism evidence="6 7">
    <name type="scientific">Alkalilimnicola ehrlichii (strain ATCC BAA-1101 / DSM 17681 / MLHE-1)</name>
    <dbReference type="NCBI Taxonomy" id="187272"/>
    <lineage>
        <taxon>Bacteria</taxon>
        <taxon>Pseudomonadati</taxon>
        <taxon>Pseudomonadota</taxon>
        <taxon>Gammaproteobacteria</taxon>
        <taxon>Chromatiales</taxon>
        <taxon>Ectothiorhodospiraceae</taxon>
        <taxon>Alkalilimnicola</taxon>
    </lineage>
</organism>
<keyword evidence="7" id="KW-1185">Reference proteome</keyword>
<dbReference type="AlphaFoldDB" id="Q0A6L9"/>
<dbReference type="NCBIfam" id="TIGR01727">
    <property type="entry name" value="oligo_HPY"/>
    <property type="match status" value="1"/>
</dbReference>
<feature type="domain" description="ABC transporter" evidence="5">
    <location>
        <begin position="24"/>
        <end position="275"/>
    </location>
</feature>
<dbReference type="InterPro" id="IPR003439">
    <property type="entry name" value="ABC_transporter-like_ATP-bd"/>
</dbReference>
<dbReference type="PROSITE" id="PS50893">
    <property type="entry name" value="ABC_TRANSPORTER_2"/>
    <property type="match status" value="1"/>
</dbReference>
<dbReference type="HOGENOM" id="CLU_000604_1_23_6"/>
<dbReference type="EMBL" id="CP000453">
    <property type="protein sequence ID" value="ABI57518.1"/>
    <property type="molecule type" value="Genomic_DNA"/>
</dbReference>
<evidence type="ECO:0000256" key="3">
    <source>
        <dbReference type="ARBA" id="ARBA00022840"/>
    </source>
</evidence>
<dbReference type="OrthoDB" id="9784450at2"/>
<dbReference type="InterPro" id="IPR003593">
    <property type="entry name" value="AAA+_ATPase"/>
</dbReference>
<dbReference type="InterPro" id="IPR050319">
    <property type="entry name" value="ABC_transp_ATP-bind"/>
</dbReference>
<evidence type="ECO:0000256" key="4">
    <source>
        <dbReference type="SAM" id="MobiDB-lite"/>
    </source>
</evidence>
<dbReference type="InterPro" id="IPR017871">
    <property type="entry name" value="ABC_transporter-like_CS"/>
</dbReference>
<reference evidence="7" key="1">
    <citation type="submission" date="2006-08" db="EMBL/GenBank/DDBJ databases">
        <title>Complete sequence of Alkalilimnicola ehrilichei MLHE-1.</title>
        <authorList>
            <person name="Copeland A."/>
            <person name="Lucas S."/>
            <person name="Lapidus A."/>
            <person name="Barry K."/>
            <person name="Detter J.C."/>
            <person name="Glavina del Rio T."/>
            <person name="Hammon N."/>
            <person name="Israni S."/>
            <person name="Dalin E."/>
            <person name="Tice H."/>
            <person name="Pitluck S."/>
            <person name="Sims D."/>
            <person name="Brettin T."/>
            <person name="Bruce D."/>
            <person name="Han C."/>
            <person name="Tapia R."/>
            <person name="Gilna P."/>
            <person name="Schmutz J."/>
            <person name="Larimer F."/>
            <person name="Land M."/>
            <person name="Hauser L."/>
            <person name="Kyrpides N."/>
            <person name="Mikhailova N."/>
            <person name="Oremland R.S."/>
            <person name="Hoeft S.E."/>
            <person name="Switzer-Blum J."/>
            <person name="Kulp T."/>
            <person name="King G."/>
            <person name="Tabita R."/>
            <person name="Witte B."/>
            <person name="Santini J.M."/>
            <person name="Basu P."/>
            <person name="Hollibaugh J.T."/>
            <person name="Xie G."/>
            <person name="Stolz J.F."/>
            <person name="Richardson P."/>
        </authorList>
    </citation>
    <scope>NUCLEOTIDE SEQUENCE [LARGE SCALE GENOMIC DNA]</scope>
    <source>
        <strain evidence="7">ATCC BAA-1101 / DSM 17681 / MLHE-1</strain>
    </source>
</reference>
<dbReference type="InterPro" id="IPR027417">
    <property type="entry name" value="P-loop_NTPase"/>
</dbReference>
<protein>
    <submittedName>
        <fullName evidence="6">Oligopeptide/dipeptide ABC transporter, ATPase subunit</fullName>
    </submittedName>
</protein>
<sequence length="343" mass="38085">MSRTANAVPSPPDRRRAGAGETLLEARDLHTWFELRQWGFLRVGHVRAVDGVSFALRRGEAVAFVGESGCGKSSLARTLLGLHRPTRGEVVFEGRHLEALDKAGLTSYRARVGYVQQDPYGALPPFMDVGRILEEPLIVHGVRDRVERRRRVRAALEEVRLSPPEAYLGKFPHQLSGGQQQRVVIARALVLAPALVIADEPVSMLDASVRVEILRLLRQVQTERGLTLAFITHDLSTVRHFAERIFVMYGGRVVEQAAVDELLDHPQHPYTQALLNAIADPDPDNAAEERPVPAGEAPSLASPPPGCRFHPRCPHAMAGLCDVEEPHDFEPRRGHYSACWLHR</sequence>
<dbReference type="Gene3D" id="3.40.50.300">
    <property type="entry name" value="P-loop containing nucleotide triphosphate hydrolases"/>
    <property type="match status" value="1"/>
</dbReference>
<dbReference type="Pfam" id="PF08352">
    <property type="entry name" value="oligo_HPY"/>
    <property type="match status" value="1"/>
</dbReference>
<dbReference type="GO" id="GO:0016887">
    <property type="term" value="F:ATP hydrolysis activity"/>
    <property type="evidence" value="ECO:0007669"/>
    <property type="project" value="InterPro"/>
</dbReference>
<dbReference type="GO" id="GO:0055085">
    <property type="term" value="P:transmembrane transport"/>
    <property type="evidence" value="ECO:0007669"/>
    <property type="project" value="UniProtKB-ARBA"/>
</dbReference>
<keyword evidence="3" id="KW-0067">ATP-binding</keyword>
<dbReference type="RefSeq" id="WP_011629912.1">
    <property type="nucleotide sequence ID" value="NC_008340.1"/>
</dbReference>
<dbReference type="InterPro" id="IPR013563">
    <property type="entry name" value="Oligopep_ABC_C"/>
</dbReference>
<evidence type="ECO:0000256" key="2">
    <source>
        <dbReference type="ARBA" id="ARBA00022741"/>
    </source>
</evidence>
<gene>
    <name evidence="6" type="ordered locus">Mlg_2176</name>
</gene>
<dbReference type="PANTHER" id="PTHR43776">
    <property type="entry name" value="TRANSPORT ATP-BINDING PROTEIN"/>
    <property type="match status" value="1"/>
</dbReference>
<accession>Q0A6L9</accession>
<feature type="region of interest" description="Disordered" evidence="4">
    <location>
        <begin position="280"/>
        <end position="304"/>
    </location>
</feature>
<dbReference type="Pfam" id="PF00005">
    <property type="entry name" value="ABC_tran"/>
    <property type="match status" value="1"/>
</dbReference>
<evidence type="ECO:0000313" key="6">
    <source>
        <dbReference type="EMBL" id="ABI57518.1"/>
    </source>
</evidence>
<dbReference type="GO" id="GO:0015833">
    <property type="term" value="P:peptide transport"/>
    <property type="evidence" value="ECO:0007669"/>
    <property type="project" value="InterPro"/>
</dbReference>
<dbReference type="SMART" id="SM00382">
    <property type="entry name" value="AAA"/>
    <property type="match status" value="1"/>
</dbReference>
<dbReference type="FunFam" id="3.40.50.300:FF:000016">
    <property type="entry name" value="Oligopeptide ABC transporter ATP-binding component"/>
    <property type="match status" value="1"/>
</dbReference>
<proteinExistence type="predicted"/>
<name>Q0A6L9_ALKEH</name>
<evidence type="ECO:0000313" key="7">
    <source>
        <dbReference type="Proteomes" id="UP000001962"/>
    </source>
</evidence>
<dbReference type="PANTHER" id="PTHR43776:SF8">
    <property type="entry name" value="ABC TRANSPORTER, ATP-BINDING PROTEIN"/>
    <property type="match status" value="1"/>
</dbReference>
<dbReference type="PROSITE" id="PS00211">
    <property type="entry name" value="ABC_TRANSPORTER_1"/>
    <property type="match status" value="1"/>
</dbReference>
<dbReference type="Proteomes" id="UP000001962">
    <property type="component" value="Chromosome"/>
</dbReference>
<dbReference type="eggNOG" id="COG4608">
    <property type="taxonomic scope" value="Bacteria"/>
</dbReference>
<keyword evidence="2" id="KW-0547">Nucleotide-binding</keyword>
<evidence type="ECO:0000256" key="1">
    <source>
        <dbReference type="ARBA" id="ARBA00022448"/>
    </source>
</evidence>
<dbReference type="GO" id="GO:0005524">
    <property type="term" value="F:ATP binding"/>
    <property type="evidence" value="ECO:0007669"/>
    <property type="project" value="UniProtKB-KW"/>
</dbReference>
<dbReference type="CDD" id="cd03257">
    <property type="entry name" value="ABC_NikE_OppD_transporters"/>
    <property type="match status" value="1"/>
</dbReference>
<dbReference type="SUPFAM" id="SSF52540">
    <property type="entry name" value="P-loop containing nucleoside triphosphate hydrolases"/>
    <property type="match status" value="1"/>
</dbReference>